<feature type="compositionally biased region" description="Polar residues" evidence="1">
    <location>
        <begin position="140"/>
        <end position="152"/>
    </location>
</feature>
<dbReference type="Proteomes" id="UP001150925">
    <property type="component" value="Unassembled WGS sequence"/>
</dbReference>
<dbReference type="OrthoDB" id="5595797at2759"/>
<evidence type="ECO:0000256" key="1">
    <source>
        <dbReference type="SAM" id="MobiDB-lite"/>
    </source>
</evidence>
<sequence>MKAVTKPVGSMLGHSSDSSAAEHSIKGDLSLDALQKMRAENRERKKRWRQNNEERNKDNDLRCRVNKRANKLYGEGPSEAKTLWIEEEFQRRRARRMSKENKRFGVSTQSVPTSPTFNGNVKTLLTPGNSVPTTPLPQCARSNGQGTCQSTLPPLHLPPALMSPSTSSGNARYRPYDRNTVARDFWKIITDINHDYYNSSAATSRHPSPVQSSCTSPVTMRPPDLDQRGVCNPSTTTAMPQSLSSQFIADLSRDLSQNQIVSQPSSPHHGPCNKSLTLNSGEFRLPPLHWDEAQAAHKCPKEEKLPTGMITPSSITNSPSLPPISTVFSKCGCLATLPRSNSSSTGDCTQLPGLCSLNSNSQTKASVPVSPPVAQPNAKDDGFPMDAVMSLMALSETGCSSC</sequence>
<feature type="region of interest" description="Disordered" evidence="1">
    <location>
        <begin position="139"/>
        <end position="174"/>
    </location>
</feature>
<feature type="compositionally biased region" description="Polar residues" evidence="1">
    <location>
        <begin position="200"/>
        <end position="218"/>
    </location>
</feature>
<feature type="region of interest" description="Disordered" evidence="1">
    <location>
        <begin position="99"/>
        <end position="119"/>
    </location>
</feature>
<evidence type="ECO:0000313" key="3">
    <source>
        <dbReference type="EMBL" id="KAJ1963983.1"/>
    </source>
</evidence>
<organism evidence="3 4">
    <name type="scientific">Dispira parvispora</name>
    <dbReference type="NCBI Taxonomy" id="1520584"/>
    <lineage>
        <taxon>Eukaryota</taxon>
        <taxon>Fungi</taxon>
        <taxon>Fungi incertae sedis</taxon>
        <taxon>Zoopagomycota</taxon>
        <taxon>Kickxellomycotina</taxon>
        <taxon>Dimargaritomycetes</taxon>
        <taxon>Dimargaritales</taxon>
        <taxon>Dimargaritaceae</taxon>
        <taxon>Dispira</taxon>
    </lineage>
</organism>
<dbReference type="Pfam" id="PF11223">
    <property type="entry name" value="DUF3020"/>
    <property type="match status" value="1"/>
</dbReference>
<dbReference type="InterPro" id="IPR021386">
    <property type="entry name" value="SPP41_DUF3020"/>
</dbReference>
<protein>
    <recommendedName>
        <fullName evidence="2">DUF3020 domain-containing protein</fullName>
    </recommendedName>
</protein>
<comment type="caution">
    <text evidence="3">The sequence shown here is derived from an EMBL/GenBank/DDBJ whole genome shotgun (WGS) entry which is preliminary data.</text>
</comment>
<keyword evidence="4" id="KW-1185">Reference proteome</keyword>
<evidence type="ECO:0000313" key="4">
    <source>
        <dbReference type="Proteomes" id="UP001150925"/>
    </source>
</evidence>
<feature type="compositionally biased region" description="Basic and acidic residues" evidence="1">
    <location>
        <begin position="50"/>
        <end position="62"/>
    </location>
</feature>
<gene>
    <name evidence="3" type="ORF">IWQ62_003065</name>
</gene>
<feature type="region of interest" description="Disordered" evidence="1">
    <location>
        <begin position="200"/>
        <end position="226"/>
    </location>
</feature>
<feature type="region of interest" description="Disordered" evidence="1">
    <location>
        <begin position="1"/>
        <end position="62"/>
    </location>
</feature>
<accession>A0A9W8AP60</accession>
<proteinExistence type="predicted"/>
<reference evidence="3" key="1">
    <citation type="submission" date="2022-07" db="EMBL/GenBank/DDBJ databases">
        <title>Phylogenomic reconstructions and comparative analyses of Kickxellomycotina fungi.</title>
        <authorList>
            <person name="Reynolds N.K."/>
            <person name="Stajich J.E."/>
            <person name="Barry K."/>
            <person name="Grigoriev I.V."/>
            <person name="Crous P."/>
            <person name="Smith M.E."/>
        </authorList>
    </citation>
    <scope>NUCLEOTIDE SEQUENCE</scope>
    <source>
        <strain evidence="3">RSA 1196</strain>
    </source>
</reference>
<dbReference type="AlphaFoldDB" id="A0A9W8AP60"/>
<feature type="compositionally biased region" description="Polar residues" evidence="1">
    <location>
        <begin position="106"/>
        <end position="119"/>
    </location>
</feature>
<name>A0A9W8AP60_9FUNG</name>
<evidence type="ECO:0000259" key="2">
    <source>
        <dbReference type="Pfam" id="PF11223"/>
    </source>
</evidence>
<feature type="region of interest" description="Disordered" evidence="1">
    <location>
        <begin position="361"/>
        <end position="381"/>
    </location>
</feature>
<feature type="domain" description="DUF3020" evidence="2">
    <location>
        <begin position="41"/>
        <end position="89"/>
    </location>
</feature>
<dbReference type="EMBL" id="JANBPY010000752">
    <property type="protein sequence ID" value="KAJ1963983.1"/>
    <property type="molecule type" value="Genomic_DNA"/>
</dbReference>